<dbReference type="AlphaFoldDB" id="A0A163GQY2"/>
<reference evidence="1" key="1">
    <citation type="journal article" date="2016" name="Genome Announc.">
        <title>Draft genomes of two strains of Paenibacillus glucanolyticus with capability to degrade lignocellulose.</title>
        <authorList>
            <person name="Mathews S.L."/>
            <person name="Pawlak J."/>
            <person name="Grunden A.M."/>
        </authorList>
    </citation>
    <scope>NUCLEOTIDE SEQUENCE [LARGE SCALE GENOMIC DNA]</scope>
    <source>
        <strain evidence="1">SLM1</strain>
    </source>
</reference>
<dbReference type="RefSeq" id="WP_063477605.1">
    <property type="nucleotide sequence ID" value="NZ_JBCMWP010000019.1"/>
</dbReference>
<keyword evidence="2" id="KW-1185">Reference proteome</keyword>
<accession>A0A163GQY2</accession>
<evidence type="ECO:0000313" key="1">
    <source>
        <dbReference type="EMBL" id="KZS45100.1"/>
    </source>
</evidence>
<proteinExistence type="predicted"/>
<comment type="caution">
    <text evidence="1">The sequence shown here is derived from an EMBL/GenBank/DDBJ whole genome shotgun (WGS) entry which is preliminary data.</text>
</comment>
<protein>
    <submittedName>
        <fullName evidence="1">Uncharacterized protein</fullName>
    </submittedName>
</protein>
<gene>
    <name evidence="1" type="ORF">AWU65_03720</name>
</gene>
<name>A0A163GQY2_9BACL</name>
<sequence>MVTSNELIVLTKTTDYKCLIKDRVYRFFNSMNDSFLYHYRGYYYSEDYRGNALIFWSPETNDWVGEWSEDEFQMAIDDKVAQMKYEKCLESLSFQIEVEGESYIAALRNYELSKGYSLITVLHEAGKTIKVFQNDLKCRIKYTDISSEL</sequence>
<evidence type="ECO:0000313" key="2">
    <source>
        <dbReference type="Proteomes" id="UP000076796"/>
    </source>
</evidence>
<organism evidence="1 2">
    <name type="scientific">Paenibacillus glucanolyticus</name>
    <dbReference type="NCBI Taxonomy" id="59843"/>
    <lineage>
        <taxon>Bacteria</taxon>
        <taxon>Bacillati</taxon>
        <taxon>Bacillota</taxon>
        <taxon>Bacilli</taxon>
        <taxon>Bacillales</taxon>
        <taxon>Paenibacillaceae</taxon>
        <taxon>Paenibacillus</taxon>
    </lineage>
</organism>
<dbReference type="Proteomes" id="UP000076796">
    <property type="component" value="Unassembled WGS sequence"/>
</dbReference>
<dbReference type="EMBL" id="LWMH01000001">
    <property type="protein sequence ID" value="KZS45100.1"/>
    <property type="molecule type" value="Genomic_DNA"/>
</dbReference>